<dbReference type="EMBL" id="MT732432">
    <property type="protein sequence ID" value="QQV89767.1"/>
    <property type="molecule type" value="Genomic_DNA"/>
</dbReference>
<reference evidence="1 2" key="1">
    <citation type="submission" date="2020-07" db="EMBL/GenBank/DDBJ databases">
        <title>Highly diverse flavobacterial phages as mortality factor during North Sea spring blooms.</title>
        <authorList>
            <person name="Bartlau N."/>
            <person name="Wichels A."/>
            <person name="Krohne G."/>
            <person name="Adriaenssens E.M."/>
            <person name="Heins A."/>
            <person name="Fuchs B.M."/>
            <person name="Amann R."/>
            <person name="Moraru C."/>
        </authorList>
    </citation>
    <scope>NUCLEOTIDE SEQUENCE [LARGE SCALE GENOMIC DNA]</scope>
</reference>
<name>A0A8E4ZBK6_9CAUD</name>
<proteinExistence type="predicted"/>
<organism evidence="1 2">
    <name type="scientific">Cellulophaga phage Calle_1</name>
    <dbReference type="NCBI Taxonomy" id="2745643"/>
    <lineage>
        <taxon>Viruses</taxon>
        <taxon>Duplodnaviria</taxon>
        <taxon>Heunggongvirae</taxon>
        <taxon>Uroviricota</taxon>
        <taxon>Caudoviricetes</taxon>
        <taxon>Pervagoviridae</taxon>
        <taxon>Callevirus</taxon>
        <taxon>Callevirus Calle</taxon>
    </lineage>
</organism>
<evidence type="ECO:0000313" key="1">
    <source>
        <dbReference type="EMBL" id="QQV89767.1"/>
    </source>
</evidence>
<protein>
    <submittedName>
        <fullName evidence="1">Uncharacterized protein</fullName>
    </submittedName>
</protein>
<dbReference type="Proteomes" id="UP000693797">
    <property type="component" value="Segment"/>
</dbReference>
<gene>
    <name evidence="1" type="ORF">Calle1_48</name>
</gene>
<sequence length="208" mass="23990">MEISEIITADLEYQDNTVRMTCLLNADGGTIVYNPLSKSIYKRTQTLIRNKDKEYLASLNEIHEALNFINKYKEGDYITVRYEKGDKEDYWMNSTEERTFQITGPISVYRTGYMYKTAFGGIDIDKNVRLATIAEKESVNSLPKVNGYKGTISLDRKTVDYGCAKISIDFFKNRLNRYIKEMTLSSGVFINKYNMDAIRNALERKGII</sequence>
<accession>A0A8E4ZBK6</accession>
<evidence type="ECO:0000313" key="2">
    <source>
        <dbReference type="Proteomes" id="UP000693797"/>
    </source>
</evidence>
<keyword evidence="2" id="KW-1185">Reference proteome</keyword>